<dbReference type="EMBL" id="CP046620">
    <property type="protein sequence ID" value="QHQ35281.1"/>
    <property type="molecule type" value="Genomic_DNA"/>
</dbReference>
<dbReference type="SUPFAM" id="SSF89155">
    <property type="entry name" value="TorD-like"/>
    <property type="match status" value="1"/>
</dbReference>
<proteinExistence type="predicted"/>
<evidence type="ECO:0000256" key="1">
    <source>
        <dbReference type="ARBA" id="ARBA00023186"/>
    </source>
</evidence>
<accession>A0A6P1T0L9</accession>
<keyword evidence="3" id="KW-1185">Reference proteome</keyword>
<dbReference type="InterPro" id="IPR020945">
    <property type="entry name" value="DMSO/NO3_reduct_chaperone"/>
</dbReference>
<evidence type="ECO:0000313" key="2">
    <source>
        <dbReference type="EMBL" id="QHQ35281.1"/>
    </source>
</evidence>
<dbReference type="Proteomes" id="UP000464495">
    <property type="component" value="Chromosome"/>
</dbReference>
<dbReference type="RefSeq" id="WP_161861848.1">
    <property type="nucleotide sequence ID" value="NZ_CP046620.1"/>
</dbReference>
<dbReference type="InterPro" id="IPR050289">
    <property type="entry name" value="TorD/DmsD_chaperones"/>
</dbReference>
<dbReference type="InterPro" id="IPR036411">
    <property type="entry name" value="TorD-like_sf"/>
</dbReference>
<name>A0A6P1T0L9_9RHOB</name>
<evidence type="ECO:0000313" key="3">
    <source>
        <dbReference type="Proteomes" id="UP000464495"/>
    </source>
</evidence>
<dbReference type="PANTHER" id="PTHR34227">
    <property type="entry name" value="CHAPERONE PROTEIN YCDY"/>
    <property type="match status" value="1"/>
</dbReference>
<dbReference type="PANTHER" id="PTHR34227:SF1">
    <property type="entry name" value="DIMETHYL SULFOXIDE REDUCTASE CHAPERONE-RELATED"/>
    <property type="match status" value="1"/>
</dbReference>
<reference evidence="2 3" key="1">
    <citation type="submission" date="2019-12" db="EMBL/GenBank/DDBJ databases">
        <title>Complete genome sequence of Algicella marina strain 9Alg 56(T) isolated from the red alga Tichocarpus crinitus.</title>
        <authorList>
            <person name="Kim S.-G."/>
            <person name="Nedashkovskaya O.I."/>
        </authorList>
    </citation>
    <scope>NUCLEOTIDE SEQUENCE [LARGE SCALE GENOMIC DNA]</scope>
    <source>
        <strain evidence="2 3">9Alg 56</strain>
    </source>
</reference>
<gene>
    <name evidence="2" type="ORF">GO499_08755</name>
</gene>
<sequence>MNERALEPEIAEEECLRADLYDFLGALLAAPPDGRLLSRCEGLAGDDTAIGKAFGTLARVSTKFKPRTAEREFNALFIGLGRGELLPYASFYLTGFLNERPLAVLRRDMARLGIERADNVFEPEDNIASLCEMMAGLIRGRFGDVADLETQKSFFNVHIGPWARHFFNDLESAKNSVFYAPVGAIGAAFMDIEKEAFRMTQGAKA</sequence>
<protein>
    <submittedName>
        <fullName evidence="2">Molecular chaperone TorD</fullName>
    </submittedName>
</protein>
<dbReference type="Pfam" id="PF02613">
    <property type="entry name" value="Nitrate_red_del"/>
    <property type="match status" value="1"/>
</dbReference>
<dbReference type="AlphaFoldDB" id="A0A6P1T0L9"/>
<keyword evidence="1" id="KW-0143">Chaperone</keyword>
<dbReference type="KEGG" id="amaq:GO499_08755"/>
<dbReference type="Gene3D" id="1.10.3480.10">
    <property type="entry name" value="TorD-like"/>
    <property type="match status" value="1"/>
</dbReference>
<organism evidence="2 3">
    <name type="scientific">Algicella marina</name>
    <dbReference type="NCBI Taxonomy" id="2683284"/>
    <lineage>
        <taxon>Bacteria</taxon>
        <taxon>Pseudomonadati</taxon>
        <taxon>Pseudomonadota</taxon>
        <taxon>Alphaproteobacteria</taxon>
        <taxon>Rhodobacterales</taxon>
        <taxon>Paracoccaceae</taxon>
        <taxon>Algicella</taxon>
    </lineage>
</organism>